<name>H0E0S5_9ACTN</name>
<dbReference type="InterPro" id="IPR037523">
    <property type="entry name" value="VOC_core"/>
</dbReference>
<evidence type="ECO:0000313" key="2">
    <source>
        <dbReference type="EMBL" id="EHN12689.1"/>
    </source>
</evidence>
<dbReference type="InterPro" id="IPR004360">
    <property type="entry name" value="Glyas_Fos-R_dOase_dom"/>
</dbReference>
<dbReference type="Gene3D" id="3.30.720.120">
    <property type="match status" value="1"/>
</dbReference>
<keyword evidence="3" id="KW-1185">Reference proteome</keyword>
<dbReference type="SUPFAM" id="SSF54593">
    <property type="entry name" value="Glyoxalase/Bleomycin resistance protein/Dihydroxybiphenyl dioxygenase"/>
    <property type="match status" value="1"/>
</dbReference>
<dbReference type="InterPro" id="IPR029068">
    <property type="entry name" value="Glyas_Bleomycin-R_OHBP_Dase"/>
</dbReference>
<dbReference type="EMBL" id="AGUD01000012">
    <property type="protein sequence ID" value="EHN12689.1"/>
    <property type="molecule type" value="Genomic_DNA"/>
</dbReference>
<evidence type="ECO:0000259" key="1">
    <source>
        <dbReference type="PROSITE" id="PS51819"/>
    </source>
</evidence>
<feature type="domain" description="VOC" evidence="1">
    <location>
        <begin position="2"/>
        <end position="122"/>
    </location>
</feature>
<dbReference type="AlphaFoldDB" id="H0E0S5"/>
<dbReference type="Proteomes" id="UP000005143">
    <property type="component" value="Unassembled WGS sequence"/>
</dbReference>
<reference evidence="2 3" key="1">
    <citation type="journal article" date="2013" name="Biodegradation">
        <title>Quantitative proteomic analysis of ibuprofen-degrading Patulibacter sp. strain I11.</title>
        <authorList>
            <person name="Almeida B."/>
            <person name="Kjeldal H."/>
            <person name="Lolas I."/>
            <person name="Knudsen A.D."/>
            <person name="Carvalho G."/>
            <person name="Nielsen K.L."/>
            <person name="Barreto Crespo M.T."/>
            <person name="Stensballe A."/>
            <person name="Nielsen J.L."/>
        </authorList>
    </citation>
    <scope>NUCLEOTIDE SEQUENCE [LARGE SCALE GENOMIC DNA]</scope>
    <source>
        <strain evidence="2 3">I11</strain>
    </source>
</reference>
<dbReference type="Gene3D" id="3.30.720.110">
    <property type="match status" value="1"/>
</dbReference>
<organism evidence="2 3">
    <name type="scientific">Patulibacter medicamentivorans</name>
    <dbReference type="NCBI Taxonomy" id="1097667"/>
    <lineage>
        <taxon>Bacteria</taxon>
        <taxon>Bacillati</taxon>
        <taxon>Actinomycetota</taxon>
        <taxon>Thermoleophilia</taxon>
        <taxon>Solirubrobacterales</taxon>
        <taxon>Patulibacteraceae</taxon>
        <taxon>Patulibacter</taxon>
    </lineage>
</organism>
<protein>
    <submittedName>
        <fullName evidence="2">Glyoxalase family protein</fullName>
    </submittedName>
</protein>
<dbReference type="Pfam" id="PF00903">
    <property type="entry name" value="Glyoxalase"/>
    <property type="match status" value="1"/>
</dbReference>
<evidence type="ECO:0000313" key="3">
    <source>
        <dbReference type="Proteomes" id="UP000005143"/>
    </source>
</evidence>
<gene>
    <name evidence="2" type="ORF">PAI11_03830</name>
</gene>
<sequence length="145" mass="16012">MQLERFAPTLLSRDVAATRDFYVTRFGFRAEVDIGWFVSLRHDAEAYELCLVAADHPSTPERFRRPSEGVIIGFLVADASAEEARLRAAGTEIVEPLRDEPWGQRHFYVADPDGVLIDVVQQTTPSAAWLAEHAGMAGIAAADAR</sequence>
<accession>H0E0S5</accession>
<dbReference type="PROSITE" id="PS51819">
    <property type="entry name" value="VOC"/>
    <property type="match status" value="1"/>
</dbReference>
<comment type="caution">
    <text evidence="2">The sequence shown here is derived from an EMBL/GenBank/DDBJ whole genome shotgun (WGS) entry which is preliminary data.</text>
</comment>
<proteinExistence type="predicted"/>